<dbReference type="Proteomes" id="UP000254704">
    <property type="component" value="Unassembled WGS sequence"/>
</dbReference>
<name>A0A379ERL2_9PAST</name>
<evidence type="ECO:0000313" key="2">
    <source>
        <dbReference type="Proteomes" id="UP000254704"/>
    </source>
</evidence>
<dbReference type="AlphaFoldDB" id="A0A379ERL2"/>
<dbReference type="Gene3D" id="3.10.105.10">
    <property type="entry name" value="Dipeptide-binding Protein, Domain 3"/>
    <property type="match status" value="1"/>
</dbReference>
<proteinExistence type="predicted"/>
<evidence type="ECO:0000313" key="1">
    <source>
        <dbReference type="EMBL" id="SUC03289.1"/>
    </source>
</evidence>
<dbReference type="SUPFAM" id="SSF53850">
    <property type="entry name" value="Periplasmic binding protein-like II"/>
    <property type="match status" value="1"/>
</dbReference>
<dbReference type="EMBL" id="UGTV01000004">
    <property type="protein sequence ID" value="SUC03289.1"/>
    <property type="molecule type" value="Genomic_DNA"/>
</dbReference>
<protein>
    <submittedName>
        <fullName evidence="1">Periplasmic oligopeptide-binding protein</fullName>
    </submittedName>
</protein>
<sequence>MLASSYQVESDEGRAEVYAKLEQQLEKDAALVPMYYYVDPRMVKPYVKGFATKHPGKNYYLKDVYLIKQ</sequence>
<accession>A0A379ERL2</accession>
<dbReference type="Gene3D" id="3.40.190.10">
    <property type="entry name" value="Periplasmic binding protein-like II"/>
    <property type="match status" value="1"/>
</dbReference>
<reference evidence="1 2" key="1">
    <citation type="submission" date="2018-06" db="EMBL/GenBank/DDBJ databases">
        <authorList>
            <consortium name="Pathogen Informatics"/>
            <person name="Doyle S."/>
        </authorList>
    </citation>
    <scope>NUCLEOTIDE SEQUENCE [LARGE SCALE GENOMIC DNA]</scope>
    <source>
        <strain evidence="1 2">NCTC11621</strain>
    </source>
</reference>
<gene>
    <name evidence="1" type="primary">oppA_1</name>
    <name evidence="1" type="ORF">NCTC11621_00039</name>
</gene>
<organism evidence="1 2">
    <name type="scientific">Pasteurella canis</name>
    <dbReference type="NCBI Taxonomy" id="753"/>
    <lineage>
        <taxon>Bacteria</taxon>
        <taxon>Pseudomonadati</taxon>
        <taxon>Pseudomonadota</taxon>
        <taxon>Gammaproteobacteria</taxon>
        <taxon>Pasteurellales</taxon>
        <taxon>Pasteurellaceae</taxon>
        <taxon>Pasteurella</taxon>
    </lineage>
</organism>